<name>A0A4R8RD90_COLTR</name>
<dbReference type="EMBL" id="RYZW01000071">
    <property type="protein sequence ID" value="TDZ53290.1"/>
    <property type="molecule type" value="Genomic_DNA"/>
</dbReference>
<feature type="region of interest" description="Disordered" evidence="1">
    <location>
        <begin position="1"/>
        <end position="28"/>
    </location>
</feature>
<evidence type="ECO:0000256" key="1">
    <source>
        <dbReference type="SAM" id="MobiDB-lite"/>
    </source>
</evidence>
<reference evidence="2 3" key="1">
    <citation type="submission" date="2018-12" db="EMBL/GenBank/DDBJ databases">
        <title>Genome sequence and assembly of Colletotrichum trifolii.</title>
        <authorList>
            <person name="Gan P."/>
            <person name="Shirasu K."/>
        </authorList>
    </citation>
    <scope>NUCLEOTIDE SEQUENCE [LARGE SCALE GENOMIC DNA]</scope>
    <source>
        <strain evidence="2 3">543-2</strain>
    </source>
</reference>
<keyword evidence="3" id="KW-1185">Reference proteome</keyword>
<dbReference type="Proteomes" id="UP000295703">
    <property type="component" value="Unassembled WGS sequence"/>
</dbReference>
<dbReference type="AlphaFoldDB" id="A0A4R8RD90"/>
<evidence type="ECO:0000313" key="3">
    <source>
        <dbReference type="Proteomes" id="UP000295703"/>
    </source>
</evidence>
<organism evidence="2 3">
    <name type="scientific">Colletotrichum trifolii</name>
    <dbReference type="NCBI Taxonomy" id="5466"/>
    <lineage>
        <taxon>Eukaryota</taxon>
        <taxon>Fungi</taxon>
        <taxon>Dikarya</taxon>
        <taxon>Ascomycota</taxon>
        <taxon>Pezizomycotina</taxon>
        <taxon>Sordariomycetes</taxon>
        <taxon>Hypocreomycetidae</taxon>
        <taxon>Glomerellales</taxon>
        <taxon>Glomerellaceae</taxon>
        <taxon>Colletotrichum</taxon>
        <taxon>Colletotrichum orbiculare species complex</taxon>
    </lineage>
</organism>
<proteinExistence type="predicted"/>
<accession>A0A4R8RD90</accession>
<sequence length="72" mass="8156">MYPPSELSGLKSHRFQQTRSTGSELHQQRHIIHVPHPEELEAPRLAVPVFHCIVKRKWKCMDVAVCSRGGAG</sequence>
<comment type="caution">
    <text evidence="2">The sequence shown here is derived from an EMBL/GenBank/DDBJ whole genome shotgun (WGS) entry which is preliminary data.</text>
</comment>
<evidence type="ECO:0000313" key="2">
    <source>
        <dbReference type="EMBL" id="TDZ53290.1"/>
    </source>
</evidence>
<protein>
    <submittedName>
        <fullName evidence="2">Uncharacterized protein</fullName>
    </submittedName>
</protein>
<gene>
    <name evidence="2" type="ORF">CTRI78_v007029</name>
</gene>